<name>A0A2K8QLF8_9GAMM</name>
<evidence type="ECO:0000313" key="2">
    <source>
        <dbReference type="Proteomes" id="UP000231901"/>
    </source>
</evidence>
<dbReference type="InterPro" id="IPR045361">
    <property type="entry name" value="CIS_tube_prot_N"/>
</dbReference>
<gene>
    <name evidence="1" type="ORF">CVE23_10445</name>
</gene>
<proteinExistence type="predicted"/>
<protein>
    <submittedName>
        <fullName evidence="1">Uncharacterized protein</fullName>
    </submittedName>
</protein>
<reference evidence="2" key="1">
    <citation type="journal article" date="2018" name="Genome Announc.">
        <title>Complete genome sequence of a Dickeya fangzhongdai type strain causing bleeding canker of pear tree trunks.</title>
        <authorList>
            <person name="Zhao Y."/>
            <person name="Tian Y."/>
            <person name="Li X."/>
            <person name="Hu B."/>
        </authorList>
    </citation>
    <scope>NUCLEOTIDE SEQUENCE [LARGE SCALE GENOMIC DNA]</scope>
    <source>
        <strain evidence="2">DSM 101947</strain>
    </source>
</reference>
<dbReference type="EMBL" id="CP025003">
    <property type="protein sequence ID" value="ATZ94347.1"/>
    <property type="molecule type" value="Genomic_DNA"/>
</dbReference>
<dbReference type="Pfam" id="PF19266">
    <property type="entry name" value="CIS_tube"/>
    <property type="match status" value="1"/>
</dbReference>
<dbReference type="Proteomes" id="UP000231901">
    <property type="component" value="Chromosome"/>
</dbReference>
<accession>A0A2K8QLF8</accession>
<sequence length="226" mass="25295">MGGLKKMRMVAYSDEKFTSKVAGGEFVVMLNPEQVRINRSVSYNEEQAPGSGKLSSKYRATLGEQLSFEMVLDCTGVVDSTRTDLTKEMTQLKKVVYDYNGNIHRPNYVVIYWGQGLSFKGVLQGFDTTYTFFRPDGTALRARVSLQFTSYLDPATAAKQEDKKSPDLTHRVDVVDGDSLPQISQMIYRDPECYVQLAAFNQLDKIRSLPAGLQLRVPPLKRGGDA</sequence>
<keyword evidence="2" id="KW-1185">Reference proteome</keyword>
<dbReference type="OrthoDB" id="9815939at2"/>
<dbReference type="AlphaFoldDB" id="A0A2K8QLF8"/>
<dbReference type="RefSeq" id="WP_082170931.1">
    <property type="nucleotide sequence ID" value="NZ_BMJF01000001.1"/>
</dbReference>
<dbReference type="GeneID" id="66564751"/>
<dbReference type="KEGG" id="dfn:CVE23_10445"/>
<evidence type="ECO:0000313" key="1">
    <source>
        <dbReference type="EMBL" id="ATZ94347.1"/>
    </source>
</evidence>
<organism evidence="1 2">
    <name type="scientific">Dickeya fangzhongdai</name>
    <dbReference type="NCBI Taxonomy" id="1778540"/>
    <lineage>
        <taxon>Bacteria</taxon>
        <taxon>Pseudomonadati</taxon>
        <taxon>Pseudomonadota</taxon>
        <taxon>Gammaproteobacteria</taxon>
        <taxon>Enterobacterales</taxon>
        <taxon>Pectobacteriaceae</taxon>
        <taxon>Dickeya</taxon>
    </lineage>
</organism>